<feature type="region of interest" description="Disordered" evidence="1">
    <location>
        <begin position="1"/>
        <end position="21"/>
    </location>
</feature>
<sequence length="177" mass="20787">MASKEALPQPQSEDELKKRVPTDSEWFESFLPKSIVRWTEDQRLDRLQSCRQLDDLLKQCRQKNMERNQLEDFPLGIRMLRYFGWRHKDDPNCVREEHALWACRAVALQCGADLVQLKNCFKDKGDDAILSETRTSYESKSDEDDFSCMDLQRTLGSCVLKKANALARRMDERKHSK</sequence>
<protein>
    <submittedName>
        <fullName evidence="2">Uncharacterized protein</fullName>
    </submittedName>
</protein>
<dbReference type="AlphaFoldDB" id="A0A1Z5JVK2"/>
<dbReference type="Proteomes" id="UP000198406">
    <property type="component" value="Unassembled WGS sequence"/>
</dbReference>
<proteinExistence type="predicted"/>
<evidence type="ECO:0000256" key="1">
    <source>
        <dbReference type="SAM" id="MobiDB-lite"/>
    </source>
</evidence>
<dbReference type="EMBL" id="BDSP01000123">
    <property type="protein sequence ID" value="GAX17949.1"/>
    <property type="molecule type" value="Genomic_DNA"/>
</dbReference>
<gene>
    <name evidence="2" type="ORF">FisN_18Hu159</name>
</gene>
<reference evidence="2 3" key="1">
    <citation type="journal article" date="2015" name="Plant Cell">
        <title>Oil accumulation by the oleaginous diatom Fistulifera solaris as revealed by the genome and transcriptome.</title>
        <authorList>
            <person name="Tanaka T."/>
            <person name="Maeda Y."/>
            <person name="Veluchamy A."/>
            <person name="Tanaka M."/>
            <person name="Abida H."/>
            <person name="Marechal E."/>
            <person name="Bowler C."/>
            <person name="Muto M."/>
            <person name="Sunaga Y."/>
            <person name="Tanaka M."/>
            <person name="Yoshino T."/>
            <person name="Taniguchi T."/>
            <person name="Fukuda Y."/>
            <person name="Nemoto M."/>
            <person name="Matsumoto M."/>
            <person name="Wong P.S."/>
            <person name="Aburatani S."/>
            <person name="Fujibuchi W."/>
        </authorList>
    </citation>
    <scope>NUCLEOTIDE SEQUENCE [LARGE SCALE GENOMIC DNA]</scope>
    <source>
        <strain evidence="2 3">JPCC DA0580</strain>
    </source>
</reference>
<evidence type="ECO:0000313" key="3">
    <source>
        <dbReference type="Proteomes" id="UP000198406"/>
    </source>
</evidence>
<organism evidence="2 3">
    <name type="scientific">Fistulifera solaris</name>
    <name type="common">Oleaginous diatom</name>
    <dbReference type="NCBI Taxonomy" id="1519565"/>
    <lineage>
        <taxon>Eukaryota</taxon>
        <taxon>Sar</taxon>
        <taxon>Stramenopiles</taxon>
        <taxon>Ochrophyta</taxon>
        <taxon>Bacillariophyta</taxon>
        <taxon>Bacillariophyceae</taxon>
        <taxon>Bacillariophycidae</taxon>
        <taxon>Naviculales</taxon>
        <taxon>Naviculaceae</taxon>
        <taxon>Fistulifera</taxon>
    </lineage>
</organism>
<dbReference type="InParanoid" id="A0A1Z5JVK2"/>
<evidence type="ECO:0000313" key="2">
    <source>
        <dbReference type="EMBL" id="GAX17949.1"/>
    </source>
</evidence>
<comment type="caution">
    <text evidence="2">The sequence shown here is derived from an EMBL/GenBank/DDBJ whole genome shotgun (WGS) entry which is preliminary data.</text>
</comment>
<accession>A0A1Z5JVK2</accession>
<keyword evidence="3" id="KW-1185">Reference proteome</keyword>
<name>A0A1Z5JVK2_FISSO</name>
<dbReference type="OrthoDB" id="46180at2759"/>